<dbReference type="InterPro" id="IPR011519">
    <property type="entry name" value="UnbV_ASPIC"/>
</dbReference>
<dbReference type="PANTHER" id="PTHR16026:SF0">
    <property type="entry name" value="CARTILAGE ACIDIC PROTEIN 1"/>
    <property type="match status" value="1"/>
</dbReference>
<keyword evidence="2" id="KW-1133">Transmembrane helix</keyword>
<feature type="domain" description="ASPIC/UnbV" evidence="3">
    <location>
        <begin position="457"/>
        <end position="524"/>
    </location>
</feature>
<dbReference type="Proteomes" id="UP001200145">
    <property type="component" value="Unassembled WGS sequence"/>
</dbReference>
<keyword evidence="1" id="KW-0732">Signal</keyword>
<evidence type="ECO:0000256" key="2">
    <source>
        <dbReference type="SAM" id="Phobius"/>
    </source>
</evidence>
<dbReference type="Pfam" id="PF13517">
    <property type="entry name" value="FG-GAP_3"/>
    <property type="match status" value="2"/>
</dbReference>
<keyword evidence="2" id="KW-0812">Transmembrane</keyword>
<evidence type="ECO:0000313" key="5">
    <source>
        <dbReference type="Proteomes" id="UP001200145"/>
    </source>
</evidence>
<keyword evidence="2" id="KW-0472">Membrane</keyword>
<dbReference type="RefSeq" id="WP_234866538.1">
    <property type="nucleotide sequence ID" value="NZ_JAKEVY010000003.1"/>
</dbReference>
<protein>
    <submittedName>
        <fullName evidence="4">CRTAC1 family protein</fullName>
    </submittedName>
</protein>
<feature type="transmembrane region" description="Helical" evidence="2">
    <location>
        <begin position="538"/>
        <end position="557"/>
    </location>
</feature>
<dbReference type="EMBL" id="JAKEVY010000003">
    <property type="protein sequence ID" value="MCF1715588.1"/>
    <property type="molecule type" value="Genomic_DNA"/>
</dbReference>
<evidence type="ECO:0000259" key="3">
    <source>
        <dbReference type="Pfam" id="PF07593"/>
    </source>
</evidence>
<dbReference type="InterPro" id="IPR013517">
    <property type="entry name" value="FG-GAP"/>
</dbReference>
<accession>A0ABS9BIQ4</accession>
<evidence type="ECO:0000256" key="1">
    <source>
        <dbReference type="ARBA" id="ARBA00022729"/>
    </source>
</evidence>
<dbReference type="PANTHER" id="PTHR16026">
    <property type="entry name" value="CARTILAGE ACIDIC PROTEIN 1"/>
    <property type="match status" value="1"/>
</dbReference>
<keyword evidence="5" id="KW-1185">Reference proteome</keyword>
<name>A0ABS9BIQ4_9BACT</name>
<sequence>MEKIIVLLNGLILLAFSPLMAQLKFTDISSEAGIRHVYKVHEGLFGGGACVFDFNKDGWEDLYITGGKKSDQLYKNNGDGTFSEILETTGLTTTRNYVTNGVASADINRDGWPDLVITTMTTIKNPPVIPRAINLLFLNNGKGGFLDVTKEFGFGELLSFSTAASFGDINADGWPDLYIGNYFNEFTGNLASITDETVVGANQIAKGYLFLNEKGKRFREVGAGYGLNIAGFGFGGIFTDFDNDRDQDLYINHDFGYKRTANLLYENKYPSVYFQEVGKPTQMDLRINSMSAAAGDFNNDGWMDYYMTNIRFNWFMVNEGKGKFFVNRVKELGCNYIAISWGANFADFDQDGDLDLYVANGDLNPNCNPIGDYFFENTGGRFQEIARQVGLQDYGMGRGSVVFDYDKDGDLDVLVVNQEAICAEYPASSVTRLYRNDSKTGNWISVGLEGVDAESNGIGSRVKLVVGKTAMIREIDGGGSSHVSQNSILAHFGIGANQLIDSLIVQWTGGNTQVLTNVKPNQFLVIREIPKPTKKMNWMYGLIAFGVVMAGLTVWVLRKKKS</sequence>
<dbReference type="InterPro" id="IPR027039">
    <property type="entry name" value="Crtac1"/>
</dbReference>
<reference evidence="4 5" key="1">
    <citation type="submission" date="2022-01" db="EMBL/GenBank/DDBJ databases">
        <title>Flavihumibacter sp. nov., isolated from sediment of a river.</title>
        <authorList>
            <person name="Liu H."/>
        </authorList>
    </citation>
    <scope>NUCLEOTIDE SEQUENCE [LARGE SCALE GENOMIC DNA]</scope>
    <source>
        <strain evidence="4 5">RY-1</strain>
    </source>
</reference>
<dbReference type="InterPro" id="IPR028994">
    <property type="entry name" value="Integrin_alpha_N"/>
</dbReference>
<dbReference type="Gene3D" id="2.130.10.130">
    <property type="entry name" value="Integrin alpha, N-terminal"/>
    <property type="match status" value="2"/>
</dbReference>
<comment type="caution">
    <text evidence="4">The sequence shown here is derived from an EMBL/GenBank/DDBJ whole genome shotgun (WGS) entry which is preliminary data.</text>
</comment>
<organism evidence="4 5">
    <name type="scientific">Flavihumibacter fluminis</name>
    <dbReference type="NCBI Taxonomy" id="2909236"/>
    <lineage>
        <taxon>Bacteria</taxon>
        <taxon>Pseudomonadati</taxon>
        <taxon>Bacteroidota</taxon>
        <taxon>Chitinophagia</taxon>
        <taxon>Chitinophagales</taxon>
        <taxon>Chitinophagaceae</taxon>
        <taxon>Flavihumibacter</taxon>
    </lineage>
</organism>
<dbReference type="SUPFAM" id="SSF69318">
    <property type="entry name" value="Integrin alpha N-terminal domain"/>
    <property type="match status" value="1"/>
</dbReference>
<evidence type="ECO:0000313" key="4">
    <source>
        <dbReference type="EMBL" id="MCF1715588.1"/>
    </source>
</evidence>
<proteinExistence type="predicted"/>
<dbReference type="Pfam" id="PF07593">
    <property type="entry name" value="UnbV_ASPIC"/>
    <property type="match status" value="1"/>
</dbReference>
<gene>
    <name evidence="4" type="ORF">L0U88_13205</name>
</gene>